<proteinExistence type="predicted"/>
<dbReference type="SMART" id="SM00228">
    <property type="entry name" value="PDZ"/>
    <property type="match status" value="1"/>
</dbReference>
<accession>A0A3M7R4C2</accession>
<evidence type="ECO:0000313" key="2">
    <source>
        <dbReference type="EMBL" id="RNA18299.1"/>
    </source>
</evidence>
<name>A0A3M7R4C2_BRAPC</name>
<comment type="caution">
    <text evidence="2">The sequence shown here is derived from an EMBL/GenBank/DDBJ whole genome shotgun (WGS) entry which is preliminary data.</text>
</comment>
<dbReference type="Proteomes" id="UP000276133">
    <property type="component" value="Unassembled WGS sequence"/>
</dbReference>
<evidence type="ECO:0000259" key="1">
    <source>
        <dbReference type="PROSITE" id="PS50106"/>
    </source>
</evidence>
<feature type="domain" description="PDZ" evidence="1">
    <location>
        <begin position="114"/>
        <end position="171"/>
    </location>
</feature>
<dbReference type="InterPro" id="IPR036034">
    <property type="entry name" value="PDZ_sf"/>
</dbReference>
<protein>
    <recommendedName>
        <fullName evidence="1">PDZ domain-containing protein</fullName>
    </recommendedName>
</protein>
<dbReference type="PROSITE" id="PS50106">
    <property type="entry name" value="PDZ"/>
    <property type="match status" value="1"/>
</dbReference>
<sequence length="225" mass="26292">MESSNSDLMSDLVITEINEEETIEMSGNKGEYFISEPFDYIFEPGHYPQQKNSRKSKIFKHAKIIRDRDGILEYEYESYTYNKDMDSNMNPEELDSFYLDSFDSETHLHGLMRSITLPKWPGVGFGFSLSKSKCDNQDMLFVSEVFAESPAESCLQIGDLVLELDDLNLKNCDTFFNLEKYMENKDNVNLVVIHKTKYPRLKLENELKNVEYDCENFVICNLRNK</sequence>
<dbReference type="EMBL" id="REGN01004265">
    <property type="protein sequence ID" value="RNA18299.1"/>
    <property type="molecule type" value="Genomic_DNA"/>
</dbReference>
<organism evidence="2 3">
    <name type="scientific">Brachionus plicatilis</name>
    <name type="common">Marine rotifer</name>
    <name type="synonym">Brachionus muelleri</name>
    <dbReference type="NCBI Taxonomy" id="10195"/>
    <lineage>
        <taxon>Eukaryota</taxon>
        <taxon>Metazoa</taxon>
        <taxon>Spiralia</taxon>
        <taxon>Gnathifera</taxon>
        <taxon>Rotifera</taxon>
        <taxon>Eurotatoria</taxon>
        <taxon>Monogononta</taxon>
        <taxon>Pseudotrocha</taxon>
        <taxon>Ploima</taxon>
        <taxon>Brachionidae</taxon>
        <taxon>Brachionus</taxon>
    </lineage>
</organism>
<gene>
    <name evidence="2" type="ORF">BpHYR1_033976</name>
</gene>
<dbReference type="Gene3D" id="2.30.42.10">
    <property type="match status" value="1"/>
</dbReference>
<dbReference type="Pfam" id="PF00595">
    <property type="entry name" value="PDZ"/>
    <property type="match status" value="1"/>
</dbReference>
<dbReference type="OrthoDB" id="10058001at2759"/>
<dbReference type="AlphaFoldDB" id="A0A3M7R4C2"/>
<evidence type="ECO:0000313" key="3">
    <source>
        <dbReference type="Proteomes" id="UP000276133"/>
    </source>
</evidence>
<dbReference type="InterPro" id="IPR001478">
    <property type="entry name" value="PDZ"/>
</dbReference>
<reference evidence="2 3" key="1">
    <citation type="journal article" date="2018" name="Sci. Rep.">
        <title>Genomic signatures of local adaptation to the degree of environmental predictability in rotifers.</title>
        <authorList>
            <person name="Franch-Gras L."/>
            <person name="Hahn C."/>
            <person name="Garcia-Roger E.M."/>
            <person name="Carmona M.J."/>
            <person name="Serra M."/>
            <person name="Gomez A."/>
        </authorList>
    </citation>
    <scope>NUCLEOTIDE SEQUENCE [LARGE SCALE GENOMIC DNA]</scope>
    <source>
        <strain evidence="2">HYR1</strain>
    </source>
</reference>
<keyword evidence="3" id="KW-1185">Reference proteome</keyword>
<dbReference type="CDD" id="cd00136">
    <property type="entry name" value="PDZ_canonical"/>
    <property type="match status" value="1"/>
</dbReference>
<dbReference type="SUPFAM" id="SSF50156">
    <property type="entry name" value="PDZ domain-like"/>
    <property type="match status" value="1"/>
</dbReference>